<evidence type="ECO:0000313" key="3">
    <source>
        <dbReference type="Proteomes" id="UP000499080"/>
    </source>
</evidence>
<dbReference type="EMBL" id="BGPR01002683">
    <property type="protein sequence ID" value="GBM77327.1"/>
    <property type="molecule type" value="Genomic_DNA"/>
</dbReference>
<organism evidence="2 3">
    <name type="scientific">Araneus ventricosus</name>
    <name type="common">Orbweaver spider</name>
    <name type="synonym">Epeira ventricosa</name>
    <dbReference type="NCBI Taxonomy" id="182803"/>
    <lineage>
        <taxon>Eukaryota</taxon>
        <taxon>Metazoa</taxon>
        <taxon>Ecdysozoa</taxon>
        <taxon>Arthropoda</taxon>
        <taxon>Chelicerata</taxon>
        <taxon>Arachnida</taxon>
        <taxon>Araneae</taxon>
        <taxon>Araneomorphae</taxon>
        <taxon>Entelegynae</taxon>
        <taxon>Araneoidea</taxon>
        <taxon>Araneidae</taxon>
        <taxon>Araneus</taxon>
    </lineage>
</organism>
<proteinExistence type="predicted"/>
<sequence length="87" mass="9951">MEEDALNICKAGHSQPHHAKPDRQCEKSIRIGIMWSERLDIQPFPSSITPFELLGINAAGVGTWGRGGRLMCVVQPENRRRRDWRLE</sequence>
<reference evidence="2 3" key="1">
    <citation type="journal article" date="2019" name="Sci. Rep.">
        <title>Orb-weaving spider Araneus ventricosus genome elucidates the spidroin gene catalogue.</title>
        <authorList>
            <person name="Kono N."/>
            <person name="Nakamura H."/>
            <person name="Ohtoshi R."/>
            <person name="Moran D.A.P."/>
            <person name="Shinohara A."/>
            <person name="Yoshida Y."/>
            <person name="Fujiwara M."/>
            <person name="Mori M."/>
            <person name="Tomita M."/>
            <person name="Arakawa K."/>
        </authorList>
    </citation>
    <scope>NUCLEOTIDE SEQUENCE [LARGE SCALE GENOMIC DNA]</scope>
</reference>
<comment type="caution">
    <text evidence="2">The sequence shown here is derived from an EMBL/GenBank/DDBJ whole genome shotgun (WGS) entry which is preliminary data.</text>
</comment>
<accession>A0A4Y2IHR7</accession>
<dbReference type="AlphaFoldDB" id="A0A4Y2IHR7"/>
<feature type="region of interest" description="Disordered" evidence="1">
    <location>
        <begin position="1"/>
        <end position="23"/>
    </location>
</feature>
<name>A0A4Y2IHR7_ARAVE</name>
<dbReference type="Proteomes" id="UP000499080">
    <property type="component" value="Unassembled WGS sequence"/>
</dbReference>
<evidence type="ECO:0000313" key="2">
    <source>
        <dbReference type="EMBL" id="GBM77327.1"/>
    </source>
</evidence>
<gene>
    <name evidence="2" type="ORF">AVEN_38971_1</name>
</gene>
<keyword evidence="3" id="KW-1185">Reference proteome</keyword>
<evidence type="ECO:0000256" key="1">
    <source>
        <dbReference type="SAM" id="MobiDB-lite"/>
    </source>
</evidence>
<protein>
    <submittedName>
        <fullName evidence="2">Uncharacterized protein</fullName>
    </submittedName>
</protein>